<protein>
    <submittedName>
        <fullName evidence="1">Uncharacterized protein</fullName>
    </submittedName>
</protein>
<organism evidence="1 2">
    <name type="scientific">Dermacentor silvarum</name>
    <name type="common">Tick</name>
    <dbReference type="NCBI Taxonomy" id="543639"/>
    <lineage>
        <taxon>Eukaryota</taxon>
        <taxon>Metazoa</taxon>
        <taxon>Ecdysozoa</taxon>
        <taxon>Arthropoda</taxon>
        <taxon>Chelicerata</taxon>
        <taxon>Arachnida</taxon>
        <taxon>Acari</taxon>
        <taxon>Parasitiformes</taxon>
        <taxon>Ixodida</taxon>
        <taxon>Ixodoidea</taxon>
        <taxon>Ixodidae</taxon>
        <taxon>Rhipicephalinae</taxon>
        <taxon>Dermacentor</taxon>
    </lineage>
</organism>
<comment type="caution">
    <text evidence="1">The sequence shown here is derived from an EMBL/GenBank/DDBJ whole genome shotgun (WGS) entry which is preliminary data.</text>
</comment>
<proteinExistence type="predicted"/>
<sequence>MNQTTGSNLILLDPSTFAFVFVGPPGGCDVADRALKRYRDQLLFNGCARSGVAAGNLRRAPPRRPVGGVPVASISSLLVHLRGQCEHTPQHDMDEAYTLQLTAQSQPSLSANSVWGLLRGLETFSQIVYPYDGTQFAVNETVIYDAPRFQHRGLLIDTSRHFLPLKSIIETLDAMAYNKMNVLHWHVTDDQSFPFVSRTFPSLSEKGAFDPETHVYKPTDVQYVIDEAAARGIRVMAEFDTPGHTLSWGEAYPELLTTCYDGRVPNGRLGPVDPTRNETYRFLGHFFAEVAHVFPDQYLHLGGDEVGFLCWMSNPNVTSFMRKMGFPGRFDKLEEFYIQRLLEIVQTLRKSYMVWQEVFDNKVQIAPDTVVHVWKNPPEHELASVTSAGYKALLSSCWYLDHISYGSDWKKYYACDPQQFPGTPEQKSLVLGGEACVWGEFVDGTNLISRTWPRASAAAERLWSPATVKSARDAAPRLEEHRCRMTRRGLAVEPQNGPGFCECDIAI</sequence>
<name>A0ACB8CQI3_DERSI</name>
<accession>A0ACB8CQI3</accession>
<dbReference type="Proteomes" id="UP000821865">
    <property type="component" value="Chromosome 5"/>
</dbReference>
<keyword evidence="2" id="KW-1185">Reference proteome</keyword>
<reference evidence="1" key="1">
    <citation type="submission" date="2020-05" db="EMBL/GenBank/DDBJ databases">
        <title>Large-scale comparative analyses of tick genomes elucidate their genetic diversity and vector capacities.</title>
        <authorList>
            <person name="Jia N."/>
            <person name="Wang J."/>
            <person name="Shi W."/>
            <person name="Du L."/>
            <person name="Sun Y."/>
            <person name="Zhan W."/>
            <person name="Jiang J."/>
            <person name="Wang Q."/>
            <person name="Zhang B."/>
            <person name="Ji P."/>
            <person name="Sakyi L.B."/>
            <person name="Cui X."/>
            <person name="Yuan T."/>
            <person name="Jiang B."/>
            <person name="Yang W."/>
            <person name="Lam T.T.-Y."/>
            <person name="Chang Q."/>
            <person name="Ding S."/>
            <person name="Wang X."/>
            <person name="Zhu J."/>
            <person name="Ruan X."/>
            <person name="Zhao L."/>
            <person name="Wei J."/>
            <person name="Que T."/>
            <person name="Du C."/>
            <person name="Cheng J."/>
            <person name="Dai P."/>
            <person name="Han X."/>
            <person name="Huang E."/>
            <person name="Gao Y."/>
            <person name="Liu J."/>
            <person name="Shao H."/>
            <person name="Ye R."/>
            <person name="Li L."/>
            <person name="Wei W."/>
            <person name="Wang X."/>
            <person name="Wang C."/>
            <person name="Yang T."/>
            <person name="Huo Q."/>
            <person name="Li W."/>
            <person name="Guo W."/>
            <person name="Chen H."/>
            <person name="Zhou L."/>
            <person name="Ni X."/>
            <person name="Tian J."/>
            <person name="Zhou Y."/>
            <person name="Sheng Y."/>
            <person name="Liu T."/>
            <person name="Pan Y."/>
            <person name="Xia L."/>
            <person name="Li J."/>
            <person name="Zhao F."/>
            <person name="Cao W."/>
        </authorList>
    </citation>
    <scope>NUCLEOTIDE SEQUENCE</scope>
    <source>
        <strain evidence="1">Dsil-2018</strain>
    </source>
</reference>
<evidence type="ECO:0000313" key="2">
    <source>
        <dbReference type="Proteomes" id="UP000821865"/>
    </source>
</evidence>
<gene>
    <name evidence="1" type="ORF">HPB49_008079</name>
</gene>
<evidence type="ECO:0000313" key="1">
    <source>
        <dbReference type="EMBL" id="KAH7949354.1"/>
    </source>
</evidence>
<dbReference type="EMBL" id="CM023474">
    <property type="protein sequence ID" value="KAH7949354.1"/>
    <property type="molecule type" value="Genomic_DNA"/>
</dbReference>